<accession>A0AA39YLA1</accession>
<dbReference type="EMBL" id="JAULSV010000002">
    <property type="protein sequence ID" value="KAK0653085.1"/>
    <property type="molecule type" value="Genomic_DNA"/>
</dbReference>
<dbReference type="Proteomes" id="UP001174936">
    <property type="component" value="Unassembled WGS sequence"/>
</dbReference>
<evidence type="ECO:0000259" key="1">
    <source>
        <dbReference type="PROSITE" id="PS50097"/>
    </source>
</evidence>
<name>A0AA39YLA1_9PEZI</name>
<organism evidence="2 3">
    <name type="scientific">Cercophora newfieldiana</name>
    <dbReference type="NCBI Taxonomy" id="92897"/>
    <lineage>
        <taxon>Eukaryota</taxon>
        <taxon>Fungi</taxon>
        <taxon>Dikarya</taxon>
        <taxon>Ascomycota</taxon>
        <taxon>Pezizomycotina</taxon>
        <taxon>Sordariomycetes</taxon>
        <taxon>Sordariomycetidae</taxon>
        <taxon>Sordariales</taxon>
        <taxon>Lasiosphaeriaceae</taxon>
        <taxon>Cercophora</taxon>
    </lineage>
</organism>
<dbReference type="SMART" id="SM00225">
    <property type="entry name" value="BTB"/>
    <property type="match status" value="1"/>
</dbReference>
<evidence type="ECO:0000313" key="3">
    <source>
        <dbReference type="Proteomes" id="UP001174936"/>
    </source>
</evidence>
<sequence>MPVTDASDIFDSDFVSDCTVKCGDRVWKLHRVILCSRSHFFRAALMGNFKEAQDNEVVLREQDPELVEHALRFIYSGNINRIKCLDRQDLDDTSLDAIRVCLGLYKLGDFLNLAKLCGTAVDKLERYMKMKAEIVQRTLHDDAKLPVGFIPRFVELAKQAYNIPKNDRAKLEGNIRHPFIHFFTFIRFRLVEHPEFLTALQAVPELLADILWQFGRIDRLNGPERGDHCFQCGRDPFKLNTYDLDGVGIWMVKGECYTCWSRLNGDITALGEVGEDDLN</sequence>
<evidence type="ECO:0000313" key="2">
    <source>
        <dbReference type="EMBL" id="KAK0653085.1"/>
    </source>
</evidence>
<dbReference type="Gene3D" id="3.30.710.10">
    <property type="entry name" value="Potassium Channel Kv1.1, Chain A"/>
    <property type="match status" value="1"/>
</dbReference>
<dbReference type="PROSITE" id="PS50097">
    <property type="entry name" value="BTB"/>
    <property type="match status" value="1"/>
</dbReference>
<gene>
    <name evidence="2" type="ORF">B0T16DRAFT_455394</name>
</gene>
<dbReference type="InterPro" id="IPR011333">
    <property type="entry name" value="SKP1/BTB/POZ_sf"/>
</dbReference>
<dbReference type="SUPFAM" id="SSF54695">
    <property type="entry name" value="POZ domain"/>
    <property type="match status" value="1"/>
</dbReference>
<proteinExistence type="predicted"/>
<comment type="caution">
    <text evidence="2">The sequence shown here is derived from an EMBL/GenBank/DDBJ whole genome shotgun (WGS) entry which is preliminary data.</text>
</comment>
<dbReference type="CDD" id="cd18186">
    <property type="entry name" value="BTB_POZ_ZBTB_KLHL-like"/>
    <property type="match status" value="1"/>
</dbReference>
<protein>
    <submittedName>
        <fullName evidence="2">BTB/POZ protein</fullName>
    </submittedName>
</protein>
<reference evidence="2" key="1">
    <citation type="submission" date="2023-06" db="EMBL/GenBank/DDBJ databases">
        <title>Genome-scale phylogeny and comparative genomics of the fungal order Sordariales.</title>
        <authorList>
            <consortium name="Lawrence Berkeley National Laboratory"/>
            <person name="Hensen N."/>
            <person name="Bonometti L."/>
            <person name="Westerberg I."/>
            <person name="Brannstrom I.O."/>
            <person name="Guillou S."/>
            <person name="Cros-Aarteil S."/>
            <person name="Calhoun S."/>
            <person name="Haridas S."/>
            <person name="Kuo A."/>
            <person name="Mondo S."/>
            <person name="Pangilinan J."/>
            <person name="Riley R."/>
            <person name="Labutti K."/>
            <person name="Andreopoulos B."/>
            <person name="Lipzen A."/>
            <person name="Chen C."/>
            <person name="Yanf M."/>
            <person name="Daum C."/>
            <person name="Ng V."/>
            <person name="Clum A."/>
            <person name="Steindorff A."/>
            <person name="Ohm R."/>
            <person name="Martin F."/>
            <person name="Silar P."/>
            <person name="Natvig D."/>
            <person name="Lalanne C."/>
            <person name="Gautier V."/>
            <person name="Ament-Velasquez S.L."/>
            <person name="Kruys A."/>
            <person name="Hutchinson M.I."/>
            <person name="Powell A.J."/>
            <person name="Barry K."/>
            <person name="Miller A.N."/>
            <person name="Grigoriev I.V."/>
            <person name="Debuchy R."/>
            <person name="Gladieux P."/>
            <person name="Thoren M.H."/>
            <person name="Johannesson H."/>
        </authorList>
    </citation>
    <scope>NUCLEOTIDE SEQUENCE</scope>
    <source>
        <strain evidence="2">SMH2532-1</strain>
    </source>
</reference>
<dbReference type="PANTHER" id="PTHR24413">
    <property type="entry name" value="SPECKLE-TYPE POZ PROTEIN"/>
    <property type="match status" value="1"/>
</dbReference>
<feature type="domain" description="BTB" evidence="1">
    <location>
        <begin position="16"/>
        <end position="83"/>
    </location>
</feature>
<keyword evidence="3" id="KW-1185">Reference proteome</keyword>
<dbReference type="Pfam" id="PF00651">
    <property type="entry name" value="BTB"/>
    <property type="match status" value="1"/>
</dbReference>
<dbReference type="InterPro" id="IPR000210">
    <property type="entry name" value="BTB/POZ_dom"/>
</dbReference>
<dbReference type="AlphaFoldDB" id="A0AA39YLA1"/>